<proteinExistence type="predicted"/>
<dbReference type="GO" id="GO:0004622">
    <property type="term" value="F:phosphatidylcholine lysophospholipase activity"/>
    <property type="evidence" value="ECO:0007669"/>
    <property type="project" value="TreeGrafter"/>
</dbReference>
<keyword evidence="1" id="KW-0732">Signal</keyword>
<feature type="signal peptide" evidence="1">
    <location>
        <begin position="1"/>
        <end position="16"/>
    </location>
</feature>
<dbReference type="AlphaFoldDB" id="A0A372LJA8"/>
<dbReference type="InterPro" id="IPR013830">
    <property type="entry name" value="SGNH_hydro"/>
</dbReference>
<name>A0A372LJA8_9BACI</name>
<dbReference type="OrthoDB" id="252349at2"/>
<dbReference type="PROSITE" id="PS51257">
    <property type="entry name" value="PROKAR_LIPOPROTEIN"/>
    <property type="match status" value="1"/>
</dbReference>
<dbReference type="EMBL" id="QVTE01000051">
    <property type="protein sequence ID" value="RFU66463.1"/>
    <property type="molecule type" value="Genomic_DNA"/>
</dbReference>
<dbReference type="InterPro" id="IPR051532">
    <property type="entry name" value="Ester_Hydrolysis_Enzymes"/>
</dbReference>
<comment type="caution">
    <text evidence="3">The sequence shown here is derived from an EMBL/GenBank/DDBJ whole genome shotgun (WGS) entry which is preliminary data.</text>
</comment>
<organism evidence="3 4">
    <name type="scientific">Peribacillus saganii</name>
    <dbReference type="NCBI Taxonomy" id="2303992"/>
    <lineage>
        <taxon>Bacteria</taxon>
        <taxon>Bacillati</taxon>
        <taxon>Bacillota</taxon>
        <taxon>Bacilli</taxon>
        <taxon>Bacillales</taxon>
        <taxon>Bacillaceae</taxon>
        <taxon>Peribacillus</taxon>
    </lineage>
</organism>
<dbReference type="Pfam" id="PF13472">
    <property type="entry name" value="Lipase_GDSL_2"/>
    <property type="match status" value="1"/>
</dbReference>
<dbReference type="PANTHER" id="PTHR30383">
    <property type="entry name" value="THIOESTERASE 1/PROTEASE 1/LYSOPHOSPHOLIPASE L1"/>
    <property type="match status" value="1"/>
</dbReference>
<dbReference type="PANTHER" id="PTHR30383:SF27">
    <property type="entry name" value="SPORE GERMINATION LIPASE LIPC"/>
    <property type="match status" value="1"/>
</dbReference>
<evidence type="ECO:0000259" key="2">
    <source>
        <dbReference type="Pfam" id="PF13472"/>
    </source>
</evidence>
<gene>
    <name evidence="3" type="ORF">D0469_17700</name>
</gene>
<feature type="domain" description="SGNH hydrolase-type esterase" evidence="2">
    <location>
        <begin position="58"/>
        <end position="248"/>
    </location>
</feature>
<dbReference type="SUPFAM" id="SSF52266">
    <property type="entry name" value="SGNH hydrolase"/>
    <property type="match status" value="1"/>
</dbReference>
<dbReference type="InterPro" id="IPR036514">
    <property type="entry name" value="SGNH_hydro_sf"/>
</dbReference>
<feature type="chain" id="PRO_5038487343" evidence="1">
    <location>
        <begin position="17"/>
        <end position="268"/>
    </location>
</feature>
<dbReference type="Proteomes" id="UP000264541">
    <property type="component" value="Unassembled WGS sequence"/>
</dbReference>
<dbReference type="RefSeq" id="WP_117328047.1">
    <property type="nucleotide sequence ID" value="NZ_QVTE01000051.1"/>
</dbReference>
<protein>
    <submittedName>
        <fullName evidence="3">GDSL family lipase</fullName>
    </submittedName>
</protein>
<keyword evidence="4" id="KW-1185">Reference proteome</keyword>
<evidence type="ECO:0000256" key="1">
    <source>
        <dbReference type="SAM" id="SignalP"/>
    </source>
</evidence>
<evidence type="ECO:0000313" key="4">
    <source>
        <dbReference type="Proteomes" id="UP000264541"/>
    </source>
</evidence>
<dbReference type="Gene3D" id="3.40.50.1110">
    <property type="entry name" value="SGNH hydrolase"/>
    <property type="match status" value="1"/>
</dbReference>
<dbReference type="CDD" id="cd04506">
    <property type="entry name" value="SGNH_hydrolase_YpmR_like"/>
    <property type="match status" value="1"/>
</dbReference>
<sequence length="268" mass="30561">MFRKIFLLFICTMTLAACNRQSAVLLDEPKHQQQSEIDLRTKEAIPASFFPEPLKVVAIGDSLTEGVGSSKRNGGYLPYLETMLVEETLLHSADISNFGIKGNRTDQLLKRLNTAELKLEIEKSDAVIITIGGNDVMKVVRDNIMNLKMEPFIDARVEYESRLKDIIAKVRSSNPDAEIYLVGLYNPFSRYLGELDVIMSAWNSSSEAVLSGFENTHFIQIGDVFKNSKEDLLFTEDYFHPNDRGYELIATQIYRQMEQYSIKEYAYK</sequence>
<accession>A0A372LJA8</accession>
<evidence type="ECO:0000313" key="3">
    <source>
        <dbReference type="EMBL" id="RFU66463.1"/>
    </source>
</evidence>
<reference evidence="3 4" key="1">
    <citation type="submission" date="2018-08" db="EMBL/GenBank/DDBJ databases">
        <title>Bacillus chawlae sp. nov., Bacillus glennii sp. nov., and Bacillus saganii sp. nov. Isolated from the Vehicle Assembly Building at Kennedy Space Center where the Viking Spacecraft were Assembled.</title>
        <authorList>
            <person name="Seuylemezian A."/>
            <person name="Vaishampayan P."/>
        </authorList>
    </citation>
    <scope>NUCLEOTIDE SEQUENCE [LARGE SCALE GENOMIC DNA]</scope>
    <source>
        <strain evidence="3 4">V47-23a</strain>
    </source>
</reference>